<evidence type="ECO:0000313" key="7">
    <source>
        <dbReference type="Proteomes" id="UP001363151"/>
    </source>
</evidence>
<feature type="domain" description="ABC transporter" evidence="5">
    <location>
        <begin position="526"/>
        <end position="760"/>
    </location>
</feature>
<feature type="region of interest" description="Disordered" evidence="4">
    <location>
        <begin position="758"/>
        <end position="786"/>
    </location>
</feature>
<gene>
    <name evidence="6" type="ORF">SO694_00051172</name>
</gene>
<feature type="compositionally biased region" description="Basic and acidic residues" evidence="4">
    <location>
        <begin position="93"/>
        <end position="103"/>
    </location>
</feature>
<feature type="compositionally biased region" description="Basic and acidic residues" evidence="4">
    <location>
        <begin position="1"/>
        <end position="42"/>
    </location>
</feature>
<dbReference type="InterPro" id="IPR027417">
    <property type="entry name" value="P-loop_NTPase"/>
</dbReference>
<feature type="compositionally biased region" description="Basic residues" evidence="4">
    <location>
        <begin position="766"/>
        <end position="775"/>
    </location>
</feature>
<dbReference type="InterPro" id="IPR003593">
    <property type="entry name" value="AAA+_ATPase"/>
</dbReference>
<sequence length="786" mass="83510">MGKKDSSDAKAKKDAKKAKDAKDDAPSKSSKKAKDAKKDDAPSKSSKKASRAAAEAERARAVEDMLDCGGDDASTASESELTTDAFGNTITKTEAKQKDEEAAVRAAAKARREAKAARSAPEPAAAPAGRPQWLIDYDKVKAKAAAGGKLSGKEKKLLKRGEAREAEEAELGLTGEDADAAPLDARLAGFSLTLPGGGAAADDRGVDVVVKGFSISAPEKPLLVNADLTLSRGRRYGLIGANGRGKSTLLRFLAARRLPVPTSLDILLVEQEVAASGGRVLDEVLAADETRAALLDEEAALFAALEAESGDVAAAAARLAAVADELEATDADGAEARARRILCGLGFTERMVEGPVKELSGGWRMRVSLARALLAAPRLLLLDEPTNHLDLDAVLWLDGYLTSSFPATSTLLTVSHDRDFLDETCTDLVLLTDDGGLEYHRGGLKRLEAGDAARRAKRAKDFALQQKALKEERAKHPALKADKLEARLMERLGVPRLAEKPREYAVDFTIEAPENCRSLPGLAAELRRVGFAYEATKSGAFRGFEDLDLCVTPSTRAALVGANGSGKSTLLKLLTGALAPTSGDASVGRNLVVGYYDQHFSELKKCGSGDSAVDFLLKTYPSLGAAQDARKWLGKFGLDSARHVMPVKDLSGGQKARVCFASIALKRPHVLILDEPTNHLDLESVDALIRALEAYEGGVLAVSHDAALVDALGRDADGVECPLYVCRDSKVVLERGGFAKYKRDLDAAAQKREAAATAAATERAAKRARDRRAKLQRATLPKPPKK</sequence>
<keyword evidence="7" id="KW-1185">Reference proteome</keyword>
<evidence type="ECO:0000256" key="2">
    <source>
        <dbReference type="ARBA" id="ARBA00022741"/>
    </source>
</evidence>
<dbReference type="PANTHER" id="PTHR19211:SF14">
    <property type="entry name" value="ATP-BINDING CASSETTE SUB-FAMILY F MEMBER 1"/>
    <property type="match status" value="1"/>
</dbReference>
<dbReference type="Proteomes" id="UP001363151">
    <property type="component" value="Unassembled WGS sequence"/>
</dbReference>
<evidence type="ECO:0000259" key="5">
    <source>
        <dbReference type="PROSITE" id="PS50893"/>
    </source>
</evidence>
<keyword evidence="2" id="KW-0547">Nucleotide-binding</keyword>
<feature type="region of interest" description="Disordered" evidence="4">
    <location>
        <begin position="1"/>
        <end position="128"/>
    </location>
</feature>
<feature type="compositionally biased region" description="Basic and acidic residues" evidence="4">
    <location>
        <begin position="54"/>
        <end position="63"/>
    </location>
</feature>
<reference evidence="6 7" key="1">
    <citation type="submission" date="2024-03" db="EMBL/GenBank/DDBJ databases">
        <title>Aureococcus anophagefferens CCMP1851 and Kratosvirus quantuckense: Draft genome of a second virus-susceptible host strain in the model system.</title>
        <authorList>
            <person name="Chase E."/>
            <person name="Truchon A.R."/>
            <person name="Schepens W."/>
            <person name="Wilhelm S.W."/>
        </authorList>
    </citation>
    <scope>NUCLEOTIDE SEQUENCE [LARGE SCALE GENOMIC DNA]</scope>
    <source>
        <strain evidence="6 7">CCMP1851</strain>
    </source>
</reference>
<dbReference type="Pfam" id="PF00005">
    <property type="entry name" value="ABC_tran"/>
    <property type="match status" value="2"/>
</dbReference>
<protein>
    <submittedName>
        <fullName evidence="6">Translation activator</fullName>
    </submittedName>
</protein>
<feature type="domain" description="ABC transporter" evidence="5">
    <location>
        <begin position="203"/>
        <end position="459"/>
    </location>
</feature>
<comment type="caution">
    <text evidence="6">The sequence shown here is derived from an EMBL/GenBank/DDBJ whole genome shotgun (WGS) entry which is preliminary data.</text>
</comment>
<dbReference type="InterPro" id="IPR003439">
    <property type="entry name" value="ABC_transporter-like_ATP-bd"/>
</dbReference>
<dbReference type="EMBL" id="JBBJCI010000204">
    <property type="protein sequence ID" value="KAK7241187.1"/>
    <property type="molecule type" value="Genomic_DNA"/>
</dbReference>
<accession>A0ABR1FY74</accession>
<evidence type="ECO:0000256" key="3">
    <source>
        <dbReference type="ARBA" id="ARBA00022840"/>
    </source>
</evidence>
<evidence type="ECO:0000256" key="4">
    <source>
        <dbReference type="SAM" id="MobiDB-lite"/>
    </source>
</evidence>
<dbReference type="InterPro" id="IPR050611">
    <property type="entry name" value="ABCF"/>
</dbReference>
<organism evidence="6 7">
    <name type="scientific">Aureococcus anophagefferens</name>
    <name type="common">Harmful bloom alga</name>
    <dbReference type="NCBI Taxonomy" id="44056"/>
    <lineage>
        <taxon>Eukaryota</taxon>
        <taxon>Sar</taxon>
        <taxon>Stramenopiles</taxon>
        <taxon>Ochrophyta</taxon>
        <taxon>Pelagophyceae</taxon>
        <taxon>Pelagomonadales</taxon>
        <taxon>Pelagomonadaceae</taxon>
        <taxon>Aureococcus</taxon>
    </lineage>
</organism>
<dbReference type="Gene3D" id="3.40.50.300">
    <property type="entry name" value="P-loop containing nucleotide triphosphate hydrolases"/>
    <property type="match status" value="2"/>
</dbReference>
<proteinExistence type="predicted"/>
<name>A0ABR1FY74_AURAN</name>
<feature type="compositionally biased region" description="Low complexity" evidence="4">
    <location>
        <begin position="117"/>
        <end position="128"/>
    </location>
</feature>
<keyword evidence="3" id="KW-0067">ATP-binding</keyword>
<keyword evidence="1" id="KW-0677">Repeat</keyword>
<dbReference type="SMART" id="SM00382">
    <property type="entry name" value="AAA"/>
    <property type="match status" value="2"/>
</dbReference>
<feature type="compositionally biased region" description="Polar residues" evidence="4">
    <location>
        <begin position="74"/>
        <end position="92"/>
    </location>
</feature>
<dbReference type="SUPFAM" id="SSF52540">
    <property type="entry name" value="P-loop containing nucleoside triphosphate hydrolases"/>
    <property type="match status" value="2"/>
</dbReference>
<dbReference type="PROSITE" id="PS50893">
    <property type="entry name" value="ABC_TRANSPORTER_2"/>
    <property type="match status" value="2"/>
</dbReference>
<evidence type="ECO:0000256" key="1">
    <source>
        <dbReference type="ARBA" id="ARBA00022737"/>
    </source>
</evidence>
<evidence type="ECO:0000313" key="6">
    <source>
        <dbReference type="EMBL" id="KAK7241187.1"/>
    </source>
</evidence>
<dbReference type="PANTHER" id="PTHR19211">
    <property type="entry name" value="ATP-BINDING TRANSPORT PROTEIN-RELATED"/>
    <property type="match status" value="1"/>
</dbReference>
<dbReference type="InterPro" id="IPR017871">
    <property type="entry name" value="ABC_transporter-like_CS"/>
</dbReference>
<dbReference type="CDD" id="cd03221">
    <property type="entry name" value="ABCF_EF-3"/>
    <property type="match status" value="1"/>
</dbReference>
<dbReference type="PROSITE" id="PS00211">
    <property type="entry name" value="ABC_TRANSPORTER_1"/>
    <property type="match status" value="2"/>
</dbReference>